<evidence type="ECO:0000256" key="6">
    <source>
        <dbReference type="PROSITE-ProRule" id="PRU00108"/>
    </source>
</evidence>
<dbReference type="InterPro" id="IPR017995">
    <property type="entry name" value="Homeobox_antennapedia"/>
</dbReference>
<evidence type="ECO:0000256" key="7">
    <source>
        <dbReference type="RuleBase" id="RU000682"/>
    </source>
</evidence>
<dbReference type="CDD" id="cd00086">
    <property type="entry name" value="homeodomain"/>
    <property type="match status" value="1"/>
</dbReference>
<evidence type="ECO:0000256" key="8">
    <source>
        <dbReference type="SAM" id="MobiDB-lite"/>
    </source>
</evidence>
<dbReference type="InterPro" id="IPR017970">
    <property type="entry name" value="Homeobox_CS"/>
</dbReference>
<comment type="subcellular location">
    <subcellularLocation>
        <location evidence="6 7">Nucleus</location>
    </subcellularLocation>
</comment>
<reference evidence="10 11" key="1">
    <citation type="submission" date="2020-06" db="EMBL/GenBank/DDBJ databases">
        <authorList>
            <consortium name="Wellcome Sanger Institute Data Sharing"/>
        </authorList>
    </citation>
    <scope>NUCLEOTIDE SEQUENCE [LARGE SCALE GENOMIC DNA]</scope>
</reference>
<dbReference type="SUPFAM" id="SSF46689">
    <property type="entry name" value="Homeodomain-like"/>
    <property type="match status" value="1"/>
</dbReference>
<dbReference type="Proteomes" id="UP000694580">
    <property type="component" value="Chromosome 13"/>
</dbReference>
<dbReference type="GO" id="GO:0003309">
    <property type="term" value="P:type B pancreatic cell differentiation"/>
    <property type="evidence" value="ECO:0007669"/>
    <property type="project" value="UniProtKB-ARBA"/>
</dbReference>
<feature type="DNA-binding region" description="Homeobox" evidence="6">
    <location>
        <begin position="100"/>
        <end position="159"/>
    </location>
</feature>
<comment type="similarity">
    <text evidence="4">Belongs to the Antp homeobox family. IPF1/XlHbox-8 subfamily.</text>
</comment>
<dbReference type="FunFam" id="1.10.10.60:FF:000176">
    <property type="entry name" value="pancreas/duodenum homeobox protein 1"/>
    <property type="match status" value="1"/>
</dbReference>
<evidence type="ECO:0000256" key="1">
    <source>
        <dbReference type="ARBA" id="ARBA00023125"/>
    </source>
</evidence>
<dbReference type="PRINTS" id="PR00024">
    <property type="entry name" value="HOMEOBOX"/>
</dbReference>
<evidence type="ECO:0000313" key="11">
    <source>
        <dbReference type="Proteomes" id="UP000694580"/>
    </source>
</evidence>
<reference evidence="10" key="2">
    <citation type="submission" date="2025-08" db="UniProtKB">
        <authorList>
            <consortium name="Ensembl"/>
        </authorList>
    </citation>
    <scope>IDENTIFICATION</scope>
</reference>
<dbReference type="PANTHER" id="PTHR45664">
    <property type="entry name" value="PROTEIN ZERKNUELLT 1-RELATED"/>
    <property type="match status" value="1"/>
</dbReference>
<dbReference type="GO" id="GO:0045944">
    <property type="term" value="P:positive regulation of transcription by RNA polymerase II"/>
    <property type="evidence" value="ECO:0007669"/>
    <property type="project" value="UniProtKB-ARBA"/>
</dbReference>
<feature type="domain" description="Homeobox" evidence="9">
    <location>
        <begin position="98"/>
        <end position="158"/>
    </location>
</feature>
<keyword evidence="2 6" id="KW-0371">Homeobox</keyword>
<dbReference type="Gene3D" id="1.10.10.60">
    <property type="entry name" value="Homeodomain-like"/>
    <property type="match status" value="1"/>
</dbReference>
<dbReference type="InterPro" id="IPR020479">
    <property type="entry name" value="HD_metazoa"/>
</dbReference>
<dbReference type="PANTHER" id="PTHR45664:SF12">
    <property type="entry name" value="PANCREAS_DUODENUM HOMEOBOX PROTEIN 1"/>
    <property type="match status" value="1"/>
</dbReference>
<dbReference type="PROSITE" id="PS00027">
    <property type="entry name" value="HOMEOBOX_1"/>
    <property type="match status" value="1"/>
</dbReference>
<keyword evidence="11" id="KW-1185">Reference proteome</keyword>
<name>A0AAY4DVF6_9TELE</name>
<evidence type="ECO:0000256" key="5">
    <source>
        <dbReference type="ARBA" id="ARBA00040412"/>
    </source>
</evidence>
<keyword evidence="3 6" id="KW-0539">Nucleus</keyword>
<feature type="region of interest" description="Disordered" evidence="8">
    <location>
        <begin position="1"/>
        <end position="99"/>
    </location>
</feature>
<reference evidence="10" key="3">
    <citation type="submission" date="2025-09" db="UniProtKB">
        <authorList>
            <consortium name="Ensembl"/>
        </authorList>
    </citation>
    <scope>IDENTIFICATION</scope>
</reference>
<dbReference type="PRINTS" id="PR00025">
    <property type="entry name" value="ANTENNAPEDIA"/>
</dbReference>
<dbReference type="AlphaFoldDB" id="A0AAY4DVF6"/>
<accession>A0AAY4DVF6</accession>
<evidence type="ECO:0000256" key="3">
    <source>
        <dbReference type="ARBA" id="ARBA00023242"/>
    </source>
</evidence>
<dbReference type="GO" id="GO:0000978">
    <property type="term" value="F:RNA polymerase II cis-regulatory region sequence-specific DNA binding"/>
    <property type="evidence" value="ECO:0007669"/>
    <property type="project" value="TreeGrafter"/>
</dbReference>
<dbReference type="Pfam" id="PF00046">
    <property type="entry name" value="Homeodomain"/>
    <property type="match status" value="1"/>
</dbReference>
<dbReference type="GeneTree" id="ENSGT00940000163955"/>
<dbReference type="InterPro" id="IPR001356">
    <property type="entry name" value="HD"/>
</dbReference>
<dbReference type="PROSITE" id="PS50071">
    <property type="entry name" value="HOMEOBOX_2"/>
    <property type="match status" value="1"/>
</dbReference>
<sequence length="178" mass="20327">MDALDVFYGDGFGSQGPTDFTPDPPACRYSRGGEPVPAYAPPDDLPPCRHSTHGCAAGKATATDDDAQRGQPAFPWMKTFRSPPYQSPLQGGIYDDPDEHKRSRTAYSRAQLLELEKEFLFNKYISRPRRYELATSLHLTERHIKIWFQNRRMKWKKEETKKRSSEPRSSSEQADVDS</sequence>
<dbReference type="GO" id="GO:0005634">
    <property type="term" value="C:nucleus"/>
    <property type="evidence" value="ECO:0007669"/>
    <property type="project" value="UniProtKB-SubCell"/>
</dbReference>
<feature type="compositionally biased region" description="Basic and acidic residues" evidence="8">
    <location>
        <begin position="156"/>
        <end position="166"/>
    </location>
</feature>
<proteinExistence type="inferred from homology"/>
<keyword evidence="1 6" id="KW-0238">DNA-binding</keyword>
<feature type="region of interest" description="Disordered" evidence="8">
    <location>
        <begin position="155"/>
        <end position="178"/>
    </location>
</feature>
<dbReference type="SMART" id="SM00389">
    <property type="entry name" value="HOX"/>
    <property type="match status" value="1"/>
</dbReference>
<evidence type="ECO:0000256" key="2">
    <source>
        <dbReference type="ARBA" id="ARBA00023155"/>
    </source>
</evidence>
<organism evidence="10 11">
    <name type="scientific">Denticeps clupeoides</name>
    <name type="common">denticle herring</name>
    <dbReference type="NCBI Taxonomy" id="299321"/>
    <lineage>
        <taxon>Eukaryota</taxon>
        <taxon>Metazoa</taxon>
        <taxon>Chordata</taxon>
        <taxon>Craniata</taxon>
        <taxon>Vertebrata</taxon>
        <taxon>Euteleostomi</taxon>
        <taxon>Actinopterygii</taxon>
        <taxon>Neopterygii</taxon>
        <taxon>Teleostei</taxon>
        <taxon>Clupei</taxon>
        <taxon>Clupeiformes</taxon>
        <taxon>Denticipitoidei</taxon>
        <taxon>Denticipitidae</taxon>
        <taxon>Denticeps</taxon>
    </lineage>
</organism>
<protein>
    <recommendedName>
        <fullName evidence="5">Pancreas/duodenum homeobox protein 1</fullName>
    </recommendedName>
</protein>
<dbReference type="InterPro" id="IPR009057">
    <property type="entry name" value="Homeodomain-like_sf"/>
</dbReference>
<dbReference type="GO" id="GO:0000981">
    <property type="term" value="F:DNA-binding transcription factor activity, RNA polymerase II-specific"/>
    <property type="evidence" value="ECO:0007669"/>
    <property type="project" value="InterPro"/>
</dbReference>
<evidence type="ECO:0000259" key="9">
    <source>
        <dbReference type="PROSITE" id="PS50071"/>
    </source>
</evidence>
<dbReference type="Ensembl" id="ENSDCDT00010059785.1">
    <property type="protein sequence ID" value="ENSDCDP00010049388.1"/>
    <property type="gene ID" value="ENSDCDG00010029572.1"/>
</dbReference>
<evidence type="ECO:0000256" key="4">
    <source>
        <dbReference type="ARBA" id="ARBA00038297"/>
    </source>
</evidence>
<evidence type="ECO:0000313" key="10">
    <source>
        <dbReference type="Ensembl" id="ENSDCDP00010049388.1"/>
    </source>
</evidence>